<keyword evidence="2 3" id="KW-0040">ANK repeat</keyword>
<reference evidence="6" key="1">
    <citation type="journal article" date="2019" name="Int. J. Syst. Evol. Microbiol.">
        <title>The Global Catalogue of Microorganisms (GCM) 10K type strain sequencing project: providing services to taxonomists for standard genome sequencing and annotation.</title>
        <authorList>
            <consortium name="The Broad Institute Genomics Platform"/>
            <consortium name="The Broad Institute Genome Sequencing Center for Infectious Disease"/>
            <person name="Wu L."/>
            <person name="Ma J."/>
        </authorList>
    </citation>
    <scope>NUCLEOTIDE SEQUENCE [LARGE SCALE GENOMIC DNA]</scope>
    <source>
        <strain evidence="6">CCUG 59778</strain>
    </source>
</reference>
<evidence type="ECO:0000256" key="1">
    <source>
        <dbReference type="ARBA" id="ARBA00022737"/>
    </source>
</evidence>
<dbReference type="Pfam" id="PF12796">
    <property type="entry name" value="Ank_2"/>
    <property type="match status" value="1"/>
</dbReference>
<sequence length="452" mass="48606">MQRVRHFDLPDPPTAEALSREAEDLADGARSGDATALARAGTPAEGFDLDHARTVIAQEFGYEGWSALLNAAAEQPKPRPVSRLGTDLALYEERARSYLAELRNGDEGAARRFRGHVPRLADEADTAALAAKATEHDARVVVAREGGCLTWREMTETVERLKARSADRARWCEETGYRGDLVMKMEAADAFAVRELLAKYPDLVTHRDADGGTVLETAVQPHGLGFFAGDMAVVRELIAAGADLDRAVNLAAGFNRMDMLSTLLDAGADVTNTVEWGITPLEAAIHHGQAQAATRLAQEQVVPLSLWVAAGSNRVDLLEDFWEDGALTTDSRRSRPEPADVGWTIGPPPEDDDASVLGEAFVYAAHVGATDAVRWLLDHGADIDARPAPGLTALHFAVSAGHKDTVGLLLDRGADLSIRDGQHGSTPLQWAKHHADAHPDSRQILDQLTSAG</sequence>
<evidence type="ECO:0000313" key="6">
    <source>
        <dbReference type="Proteomes" id="UP001596157"/>
    </source>
</evidence>
<comment type="caution">
    <text evidence="5">The sequence shown here is derived from an EMBL/GenBank/DDBJ whole genome shotgun (WGS) entry which is preliminary data.</text>
</comment>
<dbReference type="SMART" id="SM00248">
    <property type="entry name" value="ANK"/>
    <property type="match status" value="4"/>
</dbReference>
<dbReference type="SUPFAM" id="SSF48403">
    <property type="entry name" value="Ankyrin repeat"/>
    <property type="match status" value="1"/>
</dbReference>
<dbReference type="PANTHER" id="PTHR24173">
    <property type="entry name" value="ANKYRIN REPEAT CONTAINING"/>
    <property type="match status" value="1"/>
</dbReference>
<evidence type="ECO:0000256" key="4">
    <source>
        <dbReference type="SAM" id="MobiDB-lite"/>
    </source>
</evidence>
<dbReference type="EMBL" id="JBHSKF010000006">
    <property type="protein sequence ID" value="MFC5288501.1"/>
    <property type="molecule type" value="Genomic_DNA"/>
</dbReference>
<dbReference type="InterPro" id="IPR002110">
    <property type="entry name" value="Ankyrin_rpt"/>
</dbReference>
<keyword evidence="6" id="KW-1185">Reference proteome</keyword>
<name>A0ABW0ERH2_9PSEU</name>
<evidence type="ECO:0000256" key="2">
    <source>
        <dbReference type="ARBA" id="ARBA00023043"/>
    </source>
</evidence>
<feature type="repeat" description="ANK" evidence="3">
    <location>
        <begin position="389"/>
        <end position="421"/>
    </location>
</feature>
<proteinExistence type="predicted"/>
<dbReference type="Pfam" id="PF13637">
    <property type="entry name" value="Ank_4"/>
    <property type="match status" value="1"/>
</dbReference>
<dbReference type="PANTHER" id="PTHR24173:SF74">
    <property type="entry name" value="ANKYRIN REPEAT DOMAIN-CONTAINING PROTEIN 16"/>
    <property type="match status" value="1"/>
</dbReference>
<evidence type="ECO:0000313" key="5">
    <source>
        <dbReference type="EMBL" id="MFC5288501.1"/>
    </source>
</evidence>
<dbReference type="InterPro" id="IPR036770">
    <property type="entry name" value="Ankyrin_rpt-contain_sf"/>
</dbReference>
<dbReference type="PROSITE" id="PS50088">
    <property type="entry name" value="ANK_REPEAT"/>
    <property type="match status" value="1"/>
</dbReference>
<accession>A0ABW0ERH2</accession>
<dbReference type="Proteomes" id="UP001596157">
    <property type="component" value="Unassembled WGS sequence"/>
</dbReference>
<dbReference type="RefSeq" id="WP_378248347.1">
    <property type="nucleotide sequence ID" value="NZ_JBHSKF010000006.1"/>
</dbReference>
<evidence type="ECO:0000256" key="3">
    <source>
        <dbReference type="PROSITE-ProRule" id="PRU00023"/>
    </source>
</evidence>
<organism evidence="5 6">
    <name type="scientific">Actinokineospora guangxiensis</name>
    <dbReference type="NCBI Taxonomy" id="1490288"/>
    <lineage>
        <taxon>Bacteria</taxon>
        <taxon>Bacillati</taxon>
        <taxon>Actinomycetota</taxon>
        <taxon>Actinomycetes</taxon>
        <taxon>Pseudonocardiales</taxon>
        <taxon>Pseudonocardiaceae</taxon>
        <taxon>Actinokineospora</taxon>
    </lineage>
</organism>
<gene>
    <name evidence="5" type="ORF">ACFPM7_15680</name>
</gene>
<dbReference type="PROSITE" id="PS50297">
    <property type="entry name" value="ANK_REP_REGION"/>
    <property type="match status" value="1"/>
</dbReference>
<keyword evidence="1" id="KW-0677">Repeat</keyword>
<dbReference type="Gene3D" id="1.25.40.20">
    <property type="entry name" value="Ankyrin repeat-containing domain"/>
    <property type="match status" value="2"/>
</dbReference>
<protein>
    <submittedName>
        <fullName evidence="5">Ankyrin repeat domain-containing protein</fullName>
    </submittedName>
</protein>
<feature type="region of interest" description="Disordered" evidence="4">
    <location>
        <begin position="329"/>
        <end position="349"/>
    </location>
</feature>